<proteinExistence type="predicted"/>
<dbReference type="InterPro" id="IPR037883">
    <property type="entry name" value="Knr4/Smi1-like_sf"/>
</dbReference>
<evidence type="ECO:0000313" key="2">
    <source>
        <dbReference type="EMBL" id="MEU5710620.1"/>
    </source>
</evidence>
<name>A0ABV3AG94_9ACTN</name>
<dbReference type="SUPFAM" id="SSF160631">
    <property type="entry name" value="SMI1/KNR4-like"/>
    <property type="match status" value="1"/>
</dbReference>
<protein>
    <submittedName>
        <fullName evidence="2">SMI1/KNR4 family protein</fullName>
    </submittedName>
</protein>
<keyword evidence="3" id="KW-1185">Reference proteome</keyword>
<gene>
    <name evidence="2" type="ORF">AB0H04_27735</name>
</gene>
<dbReference type="InterPro" id="IPR045592">
    <property type="entry name" value="DUF6461"/>
</dbReference>
<comment type="caution">
    <text evidence="2">The sequence shown here is derived from an EMBL/GenBank/DDBJ whole genome shotgun (WGS) entry which is preliminary data.</text>
</comment>
<feature type="region of interest" description="Disordered" evidence="1">
    <location>
        <begin position="388"/>
        <end position="442"/>
    </location>
</feature>
<dbReference type="Pfam" id="PF20062">
    <property type="entry name" value="DUF6461"/>
    <property type="match status" value="1"/>
</dbReference>
<accession>A0ABV3AG94</accession>
<dbReference type="EMBL" id="JBFAEG010000021">
    <property type="protein sequence ID" value="MEU5710620.1"/>
    <property type="molecule type" value="Genomic_DNA"/>
</dbReference>
<reference evidence="2 3" key="1">
    <citation type="submission" date="2024-06" db="EMBL/GenBank/DDBJ databases">
        <title>The Natural Products Discovery Center: Release of the First 8490 Sequenced Strains for Exploring Actinobacteria Biosynthetic Diversity.</title>
        <authorList>
            <person name="Kalkreuter E."/>
            <person name="Kautsar S.A."/>
            <person name="Yang D."/>
            <person name="Bader C.D."/>
            <person name="Teijaro C.N."/>
            <person name="Fluegel L."/>
            <person name="Davis C.M."/>
            <person name="Simpson J.R."/>
            <person name="Lauterbach L."/>
            <person name="Steele A.D."/>
            <person name="Gui C."/>
            <person name="Meng S."/>
            <person name="Li G."/>
            <person name="Viehrig K."/>
            <person name="Ye F."/>
            <person name="Su P."/>
            <person name="Kiefer A.F."/>
            <person name="Nichols A."/>
            <person name="Cepeda A.J."/>
            <person name="Yan W."/>
            <person name="Fan B."/>
            <person name="Jiang Y."/>
            <person name="Adhikari A."/>
            <person name="Zheng C.-J."/>
            <person name="Schuster L."/>
            <person name="Cowan T.M."/>
            <person name="Smanski M.J."/>
            <person name="Chevrette M.G."/>
            <person name="De Carvalho L.P.S."/>
            <person name="Shen B."/>
        </authorList>
    </citation>
    <scope>NUCLEOTIDE SEQUENCE [LARGE SCALE GENOMIC DNA]</scope>
    <source>
        <strain evidence="2 3">NPDC020594</strain>
    </source>
</reference>
<sequence>MGNVEWGPLLKRWSEEWLEALAAREPEEFRELDEDVVRKRWLGFAPADPARTTALEDRIRGLGIQVPLPPSLRSFLGTTDGWRHAGGFVYLLAGAEDIGPYGDPYDLQPMYEEYLGDDPADDEVLLAGMWGRALQLSLASDMTDVLIDPGDVGADGEWAVYVYHGWSGESPHRYESFRAFMEDMYLQFYSLGGSDPRFRNRVTRDLDAKVEQARLACLKGELDEALAVLDEAVRFGRPRAGLLSAQLRALLDGHGWVPVDPRMDDPLYAYEVLPLKVRDHLRERRTDDTFVLGPVTDDYATDRERARVVLEQIRQRTYEYTAPGPFGRAVKQARDMARWGDTDAAWRVLAAAVPHWEPYREDHVAPFGLLGDPLLGPVITPERGRRLLTTPRAGHAEATPATVAEGERGSVSTGEGERGPVPTAEAEPGLAPAAEAEVSTVSAATEAQAVPVPAAGAQWAARPAGEGEAVRDGLGWLATGHPRYARRREAYRFLLVEGIGPEELAERFGTGPLEPVAGESDLWELELSWQRERRGPMARVGTRDGWSFAFESADGLRFDTARLTDPGTGLSYGTRALTVWCGPDLFHFACAEDGEQRYAFTVQGAERHEAGPLPAALHPDPLFPDPAGPATDRSDEARALDAISAAFGVSLPRFALDHGRLPMVPTQPWIRPPGPGESYARVTITLR</sequence>
<organism evidence="2 3">
    <name type="scientific">Streptomyces flaveolus</name>
    <dbReference type="NCBI Taxonomy" id="67297"/>
    <lineage>
        <taxon>Bacteria</taxon>
        <taxon>Bacillati</taxon>
        <taxon>Actinomycetota</taxon>
        <taxon>Actinomycetes</taxon>
        <taxon>Kitasatosporales</taxon>
        <taxon>Streptomycetaceae</taxon>
        <taxon>Streptomyces</taxon>
    </lineage>
</organism>
<feature type="compositionally biased region" description="Low complexity" evidence="1">
    <location>
        <begin position="424"/>
        <end position="442"/>
    </location>
</feature>
<dbReference type="RefSeq" id="WP_359259137.1">
    <property type="nucleotide sequence ID" value="NZ_JBFAEG010000021.1"/>
</dbReference>
<evidence type="ECO:0000313" key="3">
    <source>
        <dbReference type="Proteomes" id="UP001551011"/>
    </source>
</evidence>
<evidence type="ECO:0000256" key="1">
    <source>
        <dbReference type="SAM" id="MobiDB-lite"/>
    </source>
</evidence>
<dbReference type="Proteomes" id="UP001551011">
    <property type="component" value="Unassembled WGS sequence"/>
</dbReference>